<accession>A0A6G0TJ80</accession>
<evidence type="ECO:0000313" key="2">
    <source>
        <dbReference type="EMBL" id="KAE9532772.1"/>
    </source>
</evidence>
<keyword evidence="1" id="KW-0732">Signal</keyword>
<dbReference type="EMBL" id="VYZN01000038">
    <property type="protein sequence ID" value="KAE9532772.1"/>
    <property type="molecule type" value="Genomic_DNA"/>
</dbReference>
<organism evidence="2 3">
    <name type="scientific">Aphis glycines</name>
    <name type="common">Soybean aphid</name>
    <dbReference type="NCBI Taxonomy" id="307491"/>
    <lineage>
        <taxon>Eukaryota</taxon>
        <taxon>Metazoa</taxon>
        <taxon>Ecdysozoa</taxon>
        <taxon>Arthropoda</taxon>
        <taxon>Hexapoda</taxon>
        <taxon>Insecta</taxon>
        <taxon>Pterygota</taxon>
        <taxon>Neoptera</taxon>
        <taxon>Paraneoptera</taxon>
        <taxon>Hemiptera</taxon>
        <taxon>Sternorrhyncha</taxon>
        <taxon>Aphidomorpha</taxon>
        <taxon>Aphidoidea</taxon>
        <taxon>Aphididae</taxon>
        <taxon>Aphidini</taxon>
        <taxon>Aphis</taxon>
        <taxon>Aphis</taxon>
    </lineage>
</organism>
<evidence type="ECO:0000313" key="3">
    <source>
        <dbReference type="Proteomes" id="UP000475862"/>
    </source>
</evidence>
<gene>
    <name evidence="2" type="ORF">AGLY_009853</name>
</gene>
<dbReference type="AlphaFoldDB" id="A0A6G0TJ80"/>
<keyword evidence="3" id="KW-1185">Reference proteome</keyword>
<feature type="chain" id="PRO_5026052941" evidence="1">
    <location>
        <begin position="23"/>
        <end position="178"/>
    </location>
</feature>
<evidence type="ECO:0000256" key="1">
    <source>
        <dbReference type="SAM" id="SignalP"/>
    </source>
</evidence>
<dbReference type="Proteomes" id="UP000475862">
    <property type="component" value="Unassembled WGS sequence"/>
</dbReference>
<comment type="caution">
    <text evidence="2">The sequence shown here is derived from an EMBL/GenBank/DDBJ whole genome shotgun (WGS) entry which is preliminary data.</text>
</comment>
<sequence length="178" mass="19489">MTKNITLGTFFISCCPLPLSLCQCPYRALKTNQKSLQSTDKNKYCFLPIVLNIHLDGTWYPEEAALPARKGKCLVSNLSSIQSSIKSLITELIPSKFILTIACLSIGDSWACCINLLRLSSDIPFFDNIYNIIILILSLLDTFGSCKTGDTQSNPLSNIINCERTFSGPSPIVGSSAL</sequence>
<feature type="signal peptide" evidence="1">
    <location>
        <begin position="1"/>
        <end position="22"/>
    </location>
</feature>
<protein>
    <submittedName>
        <fullName evidence="2">Uncharacterized protein</fullName>
    </submittedName>
</protein>
<reference evidence="2 3" key="1">
    <citation type="submission" date="2019-08" db="EMBL/GenBank/DDBJ databases">
        <title>The genome of the soybean aphid Biotype 1, its phylome, world population structure and adaptation to the North American continent.</title>
        <authorList>
            <person name="Giordano R."/>
            <person name="Donthu R.K."/>
            <person name="Hernandez A.G."/>
            <person name="Wright C.L."/>
            <person name="Zimin A.V."/>
        </authorList>
    </citation>
    <scope>NUCLEOTIDE SEQUENCE [LARGE SCALE GENOMIC DNA]</scope>
    <source>
        <tissue evidence="2">Whole aphids</tissue>
    </source>
</reference>
<proteinExistence type="predicted"/>
<name>A0A6G0TJ80_APHGL</name>